<keyword evidence="1" id="KW-0812">Transmembrane</keyword>
<gene>
    <name evidence="3" type="ORF">TAPDE_004317</name>
</gene>
<feature type="domain" description="Nudix hydrolase" evidence="2">
    <location>
        <begin position="59"/>
        <end position="205"/>
    </location>
</feature>
<dbReference type="SUPFAM" id="SSF55811">
    <property type="entry name" value="Nudix"/>
    <property type="match status" value="1"/>
</dbReference>
<dbReference type="InterPro" id="IPR015797">
    <property type="entry name" value="NUDIX_hydrolase-like_dom_sf"/>
</dbReference>
<dbReference type="CDD" id="cd03426">
    <property type="entry name" value="NUDIX_CoAse_Nudt7"/>
    <property type="match status" value="1"/>
</dbReference>
<protein>
    <recommendedName>
        <fullName evidence="2">Nudix hydrolase domain-containing protein</fullName>
    </recommendedName>
</protein>
<dbReference type="GO" id="GO:0010945">
    <property type="term" value="F:coenzyme A diphosphatase activity"/>
    <property type="evidence" value="ECO:0007669"/>
    <property type="project" value="InterPro"/>
</dbReference>
<reference evidence="3 4" key="1">
    <citation type="journal article" date="2013" name="MBio">
        <title>Genome sequencing of the plant pathogen Taphrina deformans, the causal agent of peach leaf curl.</title>
        <authorList>
            <person name="Cisse O.H."/>
            <person name="Almeida J.M.G.C.F."/>
            <person name="Fonseca A."/>
            <person name="Kumar A.A."/>
            <person name="Salojaervi J."/>
            <person name="Overmyer K."/>
            <person name="Hauser P.M."/>
            <person name="Pagni M."/>
        </authorList>
    </citation>
    <scope>NUCLEOTIDE SEQUENCE [LARGE SCALE GENOMIC DNA]</scope>
    <source>
        <strain evidence="4">PYCC 5710 / ATCC 11124 / CBS 356.35 / IMI 108563 / JCM 9778 / NBRC 8474</strain>
    </source>
</reference>
<dbReference type="PANTHER" id="PTHR12992:SF44">
    <property type="entry name" value="NUDIX HYDROLASE DOMAIN-CONTAINING PROTEIN"/>
    <property type="match status" value="1"/>
</dbReference>
<evidence type="ECO:0000313" key="4">
    <source>
        <dbReference type="Proteomes" id="UP000013776"/>
    </source>
</evidence>
<dbReference type="InterPro" id="IPR045121">
    <property type="entry name" value="CoAse"/>
</dbReference>
<dbReference type="PANTHER" id="PTHR12992">
    <property type="entry name" value="NUDIX HYDROLASE"/>
    <property type="match status" value="1"/>
</dbReference>
<organism evidence="3 4">
    <name type="scientific">Taphrina deformans (strain PYCC 5710 / ATCC 11124 / CBS 356.35 / IMI 108563 / JCM 9778 / NBRC 8474)</name>
    <name type="common">Peach leaf curl fungus</name>
    <name type="synonym">Lalaria deformans</name>
    <dbReference type="NCBI Taxonomy" id="1097556"/>
    <lineage>
        <taxon>Eukaryota</taxon>
        <taxon>Fungi</taxon>
        <taxon>Dikarya</taxon>
        <taxon>Ascomycota</taxon>
        <taxon>Taphrinomycotina</taxon>
        <taxon>Taphrinomycetes</taxon>
        <taxon>Taphrinales</taxon>
        <taxon>Taphrinaceae</taxon>
        <taxon>Taphrina</taxon>
    </lineage>
</organism>
<dbReference type="AlphaFoldDB" id="R4XE72"/>
<comment type="caution">
    <text evidence="3">The sequence shown here is derived from an EMBL/GenBank/DDBJ whole genome shotgun (WGS) entry which is preliminary data.</text>
</comment>
<dbReference type="EMBL" id="CAHR02000191">
    <property type="protein sequence ID" value="CCG83967.1"/>
    <property type="molecule type" value="Genomic_DNA"/>
</dbReference>
<keyword evidence="1" id="KW-0472">Membrane</keyword>
<accession>R4XE72</accession>
<dbReference type="Proteomes" id="UP000013776">
    <property type="component" value="Unassembled WGS sequence"/>
</dbReference>
<dbReference type="PROSITE" id="PS51462">
    <property type="entry name" value="NUDIX"/>
    <property type="match status" value="1"/>
</dbReference>
<dbReference type="VEuPathDB" id="FungiDB:TAPDE_004317"/>
<dbReference type="Pfam" id="PF00293">
    <property type="entry name" value="NUDIX"/>
    <property type="match status" value="1"/>
</dbReference>
<keyword evidence="4" id="KW-1185">Reference proteome</keyword>
<sequence length="342" mass="37570">MSFNDDLLRVLEIARGREAVSVPSPPDCSKRASVAIIIAFFPVDATFSSPVTVLTDLSAFRRHVGQDPGLVPHVLFIRRATRESDRWSSHIALPGGKREPGETDLEAAVRESGEEVSLDLRTASIGTGSLSGRVVTSRLGTRTLLVLSPFLFLWSAVGAVPRTEGQVSEVSACHWVPLESLLRPENATVESVDVGDRFGMPRLLARGIGSMTFTGITLRPSSSTYSPPLAPAIRGTESRVVWGLTHAVLLDLFALFPDPSSHRLPWSFPTFSAPDVRLILWLLNTRNRAAVRHYTGPDHVGHALVDFYRLIRPAVAITFGVRVLGLLFTLRYLYGRMRRRAS</sequence>
<dbReference type="OrthoDB" id="77989at2759"/>
<proteinExistence type="predicted"/>
<dbReference type="Gene3D" id="3.90.79.10">
    <property type="entry name" value="Nucleoside Triphosphate Pyrophosphohydrolase"/>
    <property type="match status" value="1"/>
</dbReference>
<evidence type="ECO:0000313" key="3">
    <source>
        <dbReference type="EMBL" id="CCG83967.1"/>
    </source>
</evidence>
<dbReference type="InterPro" id="IPR000086">
    <property type="entry name" value="NUDIX_hydrolase_dom"/>
</dbReference>
<name>R4XE72_TAPDE</name>
<keyword evidence="1" id="KW-1133">Transmembrane helix</keyword>
<dbReference type="eggNOG" id="KOG3069">
    <property type="taxonomic scope" value="Eukaryota"/>
</dbReference>
<dbReference type="STRING" id="1097556.R4XE72"/>
<evidence type="ECO:0000256" key="1">
    <source>
        <dbReference type="SAM" id="Phobius"/>
    </source>
</evidence>
<evidence type="ECO:0000259" key="2">
    <source>
        <dbReference type="PROSITE" id="PS51462"/>
    </source>
</evidence>
<feature type="transmembrane region" description="Helical" evidence="1">
    <location>
        <begin position="314"/>
        <end position="334"/>
    </location>
</feature>